<name>A0A4V2BQT8_9RICK</name>
<dbReference type="GO" id="GO:0004802">
    <property type="term" value="F:transketolase activity"/>
    <property type="evidence" value="ECO:0007669"/>
    <property type="project" value="UniProtKB-UniRule"/>
</dbReference>
<keyword evidence="11 21" id="KW-0106">Calcium</keyword>
<dbReference type="InterPro" id="IPR033247">
    <property type="entry name" value="Transketolase_fam"/>
</dbReference>
<comment type="cofactor">
    <cofactor evidence="21">
        <name>Mg(2+)</name>
        <dbReference type="ChEBI" id="CHEBI:18420"/>
    </cofactor>
    <cofactor evidence="21">
        <name>Ca(2+)</name>
        <dbReference type="ChEBI" id="CHEBI:29108"/>
    </cofactor>
    <cofactor evidence="21">
        <name>Mn(2+)</name>
        <dbReference type="ChEBI" id="CHEBI:29035"/>
    </cofactor>
    <cofactor evidence="21">
        <name>Co(2+)</name>
        <dbReference type="ChEBI" id="CHEBI:48828"/>
    </cofactor>
    <text evidence="21">Binds 1 Mg(2+) ion per subunit. Can also utilize other divalent metal cations, such as Ca(2+), Mn(2+) and Co(2+).</text>
</comment>
<dbReference type="FunFam" id="3.40.50.920:FF:000003">
    <property type="entry name" value="Transketolase"/>
    <property type="match status" value="1"/>
</dbReference>
<comment type="cofactor">
    <cofactor evidence="18">
        <name>thiamine diphosphate</name>
        <dbReference type="ChEBI" id="CHEBI:58937"/>
    </cofactor>
    <text evidence="18">Binds 1 thiamine pyrophosphate per subunit. During the reaction, the substrate forms a covalent intermediate with the cofactor.</text>
</comment>
<reference evidence="23 24" key="1">
    <citation type="submission" date="2018-06" db="EMBL/GenBank/DDBJ databases">
        <title>Complete Genome Sequence of Ehrlichia minasensis Isolated From Cattle.</title>
        <authorList>
            <person name="Aguiar D.M."/>
            <person name="Araujo J.P.A.Jr."/>
            <person name="Nakazato L."/>
            <person name="Bard E."/>
            <person name="Cabezas-Cruz A."/>
        </authorList>
    </citation>
    <scope>NUCLEOTIDE SEQUENCE [LARGE SCALE GENOMIC DNA]</scope>
    <source>
        <strain evidence="23 24">B11</strain>
    </source>
</reference>
<feature type="site" description="Important for catalytic activity" evidence="20">
    <location>
        <position position="259"/>
    </location>
</feature>
<dbReference type="STRING" id="1242993.ehr_00643"/>
<evidence type="ECO:0000256" key="13">
    <source>
        <dbReference type="ARBA" id="ARBA00023052"/>
    </source>
</evidence>
<comment type="cofactor">
    <cofactor evidence="2">
        <name>Mn(2+)</name>
        <dbReference type="ChEBI" id="CHEBI:29035"/>
    </cofactor>
</comment>
<comment type="similarity">
    <text evidence="5 21">Belongs to the transketolase family.</text>
</comment>
<dbReference type="NCBIfam" id="TIGR00232">
    <property type="entry name" value="tktlase_bact"/>
    <property type="match status" value="1"/>
</dbReference>
<evidence type="ECO:0000256" key="14">
    <source>
        <dbReference type="ARBA" id="ARBA00049473"/>
    </source>
</evidence>
<keyword evidence="9 21" id="KW-0808">Transferase</keyword>
<dbReference type="GO" id="GO:0046872">
    <property type="term" value="F:metal ion binding"/>
    <property type="evidence" value="ECO:0007669"/>
    <property type="project" value="UniProtKB-KW"/>
</dbReference>
<dbReference type="GO" id="GO:0005829">
    <property type="term" value="C:cytosol"/>
    <property type="evidence" value="ECO:0007669"/>
    <property type="project" value="TreeGrafter"/>
</dbReference>
<evidence type="ECO:0000256" key="10">
    <source>
        <dbReference type="ARBA" id="ARBA00022723"/>
    </source>
</evidence>
<dbReference type="InterPro" id="IPR049557">
    <property type="entry name" value="Transketolase_CS"/>
</dbReference>
<dbReference type="PANTHER" id="PTHR43522">
    <property type="entry name" value="TRANSKETOLASE"/>
    <property type="match status" value="1"/>
</dbReference>
<sequence>MGNRYNDMANMANAIRVLSIDAIQNAASGHPGMPLGMADVATVLFAKFLKFNPKCPDWFNRDRFVLSNGHGSMLLYSILYFLGCLDIEEIKRFRQIHSLTPGHPEYGCTPGIDATTGPLGQGLACAVGMAIAEKVLSKRFGSELVDHVTYVMVGDGCLMEGISHEAASLAGHLQISKLVVLFDDNGISIDGATSLAVSDNIKTRFLSYGWDVFEINGHDFDEIESSIENARGSSKPALICCKTIIGKGLASKENTSAAHSWPFSEEEVILMKEKLGWCNKPFDVPEEILQLWKSVTSKSENEYNTWLGKCYDKTSQGFMDVIKEGVSDSVFLSLKKLKRELCNLNLNEATRKSSGRVLEVVMENTSKLIGGSADLTGSNNTKPQFTSVINKDNFDGSYLYYGIREHAMAACMNGMALHGGVIPYGGTFLVFTDYCRPAIRLSALMKRHVIYVMTHDSIGVGEDGPTHQPVEHVSSLRAIPNLYVFRPADAVEVLECWEIALKLTGSPSIFILSRQNVGSVRSIYVEENLSSKGAYIIRECEKDLDVTIFATGSEVEVALKAADILKSKGLDARVVSVPCWELFAQQDKKYIFSLLNNKSIKAAIEAASSFGWHKYIGEDGVFVGLDDFGLSAPYKDLYKHFGITAENLVNKVLDKLKINID</sequence>
<dbReference type="CDD" id="cd02012">
    <property type="entry name" value="TPP_TK"/>
    <property type="match status" value="1"/>
</dbReference>
<feature type="binding site" evidence="18">
    <location>
        <position position="185"/>
    </location>
    <ligand>
        <name>thiamine diphosphate</name>
        <dbReference type="ChEBI" id="CHEBI:58937"/>
    </ligand>
</feature>
<dbReference type="FunFam" id="3.40.50.970:FF:000045">
    <property type="entry name" value="Transketolase"/>
    <property type="match status" value="1"/>
</dbReference>
<evidence type="ECO:0000256" key="9">
    <source>
        <dbReference type="ARBA" id="ARBA00022679"/>
    </source>
</evidence>
<comment type="catalytic activity">
    <reaction evidence="14 21">
        <text>D-sedoheptulose 7-phosphate + D-glyceraldehyde 3-phosphate = aldehydo-D-ribose 5-phosphate + D-xylulose 5-phosphate</text>
        <dbReference type="Rhea" id="RHEA:10508"/>
        <dbReference type="ChEBI" id="CHEBI:57483"/>
        <dbReference type="ChEBI" id="CHEBI:57737"/>
        <dbReference type="ChEBI" id="CHEBI:58273"/>
        <dbReference type="ChEBI" id="CHEBI:59776"/>
        <dbReference type="EC" id="2.2.1.1"/>
    </reaction>
</comment>
<evidence type="ECO:0000256" key="7">
    <source>
        <dbReference type="ARBA" id="ARBA00013152"/>
    </source>
</evidence>
<dbReference type="InterPro" id="IPR029061">
    <property type="entry name" value="THDP-binding"/>
</dbReference>
<feature type="binding site" evidence="19">
    <location>
        <position position="187"/>
    </location>
    <ligand>
        <name>Mg(2+)</name>
        <dbReference type="ChEBI" id="CHEBI:18420"/>
    </ligand>
</feature>
<proteinExistence type="inferred from homology"/>
<dbReference type="CDD" id="cd07033">
    <property type="entry name" value="TPP_PYR_DXS_TK_like"/>
    <property type="match status" value="1"/>
</dbReference>
<gene>
    <name evidence="23" type="primary">tkt</name>
    <name evidence="23" type="ORF">DRF75_00275</name>
</gene>
<organism evidence="23 24">
    <name type="scientific">Ehrlichia minasensis</name>
    <dbReference type="NCBI Taxonomy" id="1242993"/>
    <lineage>
        <taxon>Bacteria</taxon>
        <taxon>Pseudomonadati</taxon>
        <taxon>Pseudomonadota</taxon>
        <taxon>Alphaproteobacteria</taxon>
        <taxon>Rickettsiales</taxon>
        <taxon>Anaplasmataceae</taxon>
        <taxon>Ehrlichia</taxon>
    </lineage>
</organism>
<feature type="binding site" evidence="18">
    <location>
        <begin position="117"/>
        <end position="119"/>
    </location>
    <ligand>
        <name>thiamine diphosphate</name>
        <dbReference type="ChEBI" id="CHEBI:58937"/>
    </ligand>
</feature>
<evidence type="ECO:0000313" key="23">
    <source>
        <dbReference type="EMBL" id="RZB13134.1"/>
    </source>
</evidence>
<evidence type="ECO:0000256" key="1">
    <source>
        <dbReference type="ARBA" id="ARBA00001913"/>
    </source>
</evidence>
<evidence type="ECO:0000256" key="5">
    <source>
        <dbReference type="ARBA" id="ARBA00007131"/>
    </source>
</evidence>
<feature type="site" description="Important for catalytic activity" evidence="20">
    <location>
        <position position="30"/>
    </location>
</feature>
<evidence type="ECO:0000256" key="11">
    <source>
        <dbReference type="ARBA" id="ARBA00022837"/>
    </source>
</evidence>
<feature type="binding site" evidence="19">
    <location>
        <position position="185"/>
    </location>
    <ligand>
        <name>Mg(2+)</name>
        <dbReference type="ChEBI" id="CHEBI:18420"/>
    </ligand>
</feature>
<dbReference type="Pfam" id="PF22613">
    <property type="entry name" value="Transketolase_C_1"/>
    <property type="match status" value="1"/>
</dbReference>
<keyword evidence="12 19" id="KW-0460">Magnesium</keyword>
<dbReference type="OrthoDB" id="8732661at2"/>
<accession>A0A4V2BQT8</accession>
<evidence type="ECO:0000256" key="20">
    <source>
        <dbReference type="PIRSR" id="PIRSR605478-5"/>
    </source>
</evidence>
<dbReference type="PROSITE" id="PS00801">
    <property type="entry name" value="TRANSKETOLASE_1"/>
    <property type="match status" value="1"/>
</dbReference>
<dbReference type="InterPro" id="IPR005478">
    <property type="entry name" value="Transketolase_bac-like"/>
</dbReference>
<dbReference type="Proteomes" id="UP000293377">
    <property type="component" value="Unassembled WGS sequence"/>
</dbReference>
<dbReference type="InterPro" id="IPR020826">
    <property type="entry name" value="Transketolase_BS"/>
</dbReference>
<dbReference type="InterPro" id="IPR009014">
    <property type="entry name" value="Transketo_C/PFOR_II"/>
</dbReference>
<evidence type="ECO:0000256" key="16">
    <source>
        <dbReference type="PIRSR" id="PIRSR605478-1"/>
    </source>
</evidence>
<evidence type="ECO:0000256" key="6">
    <source>
        <dbReference type="ARBA" id="ARBA00011738"/>
    </source>
</evidence>
<keyword evidence="13 18" id="KW-0786">Thiamine pyrophosphate</keyword>
<feature type="domain" description="Transketolase-like pyrimidine-binding" evidence="22">
    <location>
        <begin position="348"/>
        <end position="519"/>
    </location>
</feature>
<dbReference type="RefSeq" id="WP_045171290.1">
    <property type="nucleotide sequence ID" value="NZ_QOHL01000001.1"/>
</dbReference>
<dbReference type="InterPro" id="IPR005474">
    <property type="entry name" value="Transketolase_N"/>
</dbReference>
<feature type="binding site" evidence="18">
    <location>
        <position position="156"/>
    </location>
    <ligand>
        <name>thiamine diphosphate</name>
        <dbReference type="ChEBI" id="CHEBI:58937"/>
    </ligand>
</feature>
<evidence type="ECO:0000256" key="18">
    <source>
        <dbReference type="PIRSR" id="PIRSR605478-3"/>
    </source>
</evidence>
<evidence type="ECO:0000256" key="19">
    <source>
        <dbReference type="PIRSR" id="PIRSR605478-4"/>
    </source>
</evidence>
<evidence type="ECO:0000256" key="17">
    <source>
        <dbReference type="PIRSR" id="PIRSR605478-2"/>
    </source>
</evidence>
<dbReference type="InterPro" id="IPR055152">
    <property type="entry name" value="Transketolase-like_C_2"/>
</dbReference>
<dbReference type="Gene3D" id="3.40.50.970">
    <property type="match status" value="2"/>
</dbReference>
<comment type="cofactor">
    <cofactor evidence="19">
        <name>Mg(2+)</name>
        <dbReference type="ChEBI" id="CHEBI:18420"/>
    </cofactor>
    <text evidence="19">Binds 1 Mg(2+) ion per subunit. Can also utilize other divalent metal cations, such as Ca(2+), Mn(2+) and Co(2+).</text>
</comment>
<evidence type="ECO:0000259" key="22">
    <source>
        <dbReference type="SMART" id="SM00861"/>
    </source>
</evidence>
<feature type="binding site" evidence="18">
    <location>
        <position position="259"/>
    </location>
    <ligand>
        <name>thiamine diphosphate</name>
        <dbReference type="ChEBI" id="CHEBI:58937"/>
    </ligand>
</feature>
<feature type="binding site" evidence="18">
    <location>
        <position position="431"/>
    </location>
    <ligand>
        <name>thiamine diphosphate</name>
        <dbReference type="ChEBI" id="CHEBI:58937"/>
    </ligand>
</feature>
<dbReference type="Pfam" id="PF02779">
    <property type="entry name" value="Transket_pyr"/>
    <property type="match status" value="1"/>
</dbReference>
<feature type="binding site" evidence="17">
    <location>
        <position position="463"/>
    </location>
    <ligand>
        <name>substrate</name>
    </ligand>
</feature>
<feature type="binding site" evidence="17">
    <location>
        <position position="514"/>
    </location>
    <ligand>
        <name>substrate</name>
    </ligand>
</feature>
<dbReference type="SUPFAM" id="SSF52518">
    <property type="entry name" value="Thiamin diphosphate-binding fold (THDP-binding)"/>
    <property type="match status" value="2"/>
</dbReference>
<dbReference type="Gene3D" id="3.40.50.920">
    <property type="match status" value="1"/>
</dbReference>
<dbReference type="EMBL" id="QOHL01000001">
    <property type="protein sequence ID" value="RZB13134.1"/>
    <property type="molecule type" value="Genomic_DNA"/>
</dbReference>
<dbReference type="Pfam" id="PF00456">
    <property type="entry name" value="Transketolase_N"/>
    <property type="match status" value="1"/>
</dbReference>
<evidence type="ECO:0000313" key="24">
    <source>
        <dbReference type="Proteomes" id="UP000293377"/>
    </source>
</evidence>
<evidence type="ECO:0000256" key="2">
    <source>
        <dbReference type="ARBA" id="ARBA00001936"/>
    </source>
</evidence>
<keyword evidence="24" id="KW-1185">Reference proteome</keyword>
<dbReference type="AlphaFoldDB" id="A0A4V2BQT8"/>
<protein>
    <recommendedName>
        <fullName evidence="8 15">Transketolase</fullName>
        <ecNumber evidence="7 15">2.2.1.1</ecNumber>
    </recommendedName>
</protein>
<keyword evidence="10 19" id="KW-0479">Metal-binding</keyword>
<feature type="active site" description="Proton donor" evidence="16">
    <location>
        <position position="405"/>
    </location>
</feature>
<evidence type="ECO:0000256" key="15">
    <source>
        <dbReference type="NCBIfam" id="TIGR00232"/>
    </source>
</evidence>
<dbReference type="EC" id="2.2.1.1" evidence="7 15"/>
<dbReference type="SMART" id="SM00861">
    <property type="entry name" value="Transket_pyr"/>
    <property type="match status" value="1"/>
</dbReference>
<comment type="caution">
    <text evidence="23">The sequence shown here is derived from an EMBL/GenBank/DDBJ whole genome shotgun (WGS) entry which is preliminary data.</text>
</comment>
<evidence type="ECO:0000256" key="21">
    <source>
        <dbReference type="RuleBase" id="RU004996"/>
    </source>
</evidence>
<dbReference type="InterPro" id="IPR005475">
    <property type="entry name" value="Transketolase-like_Pyr-bd"/>
</dbReference>
<feature type="binding site" evidence="19">
    <location>
        <position position="155"/>
    </location>
    <ligand>
        <name>Mg(2+)</name>
        <dbReference type="ChEBI" id="CHEBI:18420"/>
    </ligand>
</feature>
<comment type="function">
    <text evidence="4 21">Catalyzes the transfer of a two-carbon ketol group from a ketose donor to an aldose acceptor, via a covalent intermediate with the cofactor thiamine pyrophosphate.</text>
</comment>
<feature type="binding site" evidence="18">
    <location>
        <position position="70"/>
    </location>
    <ligand>
        <name>thiamine diphosphate</name>
        <dbReference type="ChEBI" id="CHEBI:58937"/>
    </ligand>
</feature>
<feature type="binding site" evidence="17">
    <location>
        <position position="259"/>
    </location>
    <ligand>
        <name>substrate</name>
    </ligand>
</feature>
<dbReference type="GO" id="GO:0006098">
    <property type="term" value="P:pentose-phosphate shunt"/>
    <property type="evidence" value="ECO:0007669"/>
    <property type="project" value="TreeGrafter"/>
</dbReference>
<evidence type="ECO:0000256" key="12">
    <source>
        <dbReference type="ARBA" id="ARBA00022842"/>
    </source>
</evidence>
<evidence type="ECO:0000256" key="8">
    <source>
        <dbReference type="ARBA" id="ARBA00016662"/>
    </source>
</evidence>
<feature type="binding site" evidence="17">
    <location>
        <position position="30"/>
    </location>
    <ligand>
        <name>substrate</name>
    </ligand>
</feature>
<comment type="subunit">
    <text evidence="6 21">Homodimer.</text>
</comment>
<dbReference type="FunFam" id="3.40.50.970:FF:000081">
    <property type="entry name" value="Transketolase"/>
    <property type="match status" value="1"/>
</dbReference>
<comment type="cofactor">
    <cofactor evidence="3">
        <name>Co(2+)</name>
        <dbReference type="ChEBI" id="CHEBI:48828"/>
    </cofactor>
</comment>
<feature type="binding site" evidence="17">
    <location>
        <position position="351"/>
    </location>
    <ligand>
        <name>substrate</name>
    </ligand>
</feature>
<feature type="binding site" evidence="17">
    <location>
        <position position="467"/>
    </location>
    <ligand>
        <name>substrate</name>
    </ligand>
</feature>
<evidence type="ECO:0000256" key="3">
    <source>
        <dbReference type="ARBA" id="ARBA00001941"/>
    </source>
</evidence>
<evidence type="ECO:0000256" key="4">
    <source>
        <dbReference type="ARBA" id="ARBA00002931"/>
    </source>
</evidence>
<feature type="binding site" evidence="17">
    <location>
        <position position="455"/>
    </location>
    <ligand>
        <name>substrate</name>
    </ligand>
</feature>
<dbReference type="SUPFAM" id="SSF52922">
    <property type="entry name" value="TK C-terminal domain-like"/>
    <property type="match status" value="1"/>
</dbReference>
<feature type="binding site" evidence="17">
    <location>
        <position position="378"/>
    </location>
    <ligand>
        <name>substrate</name>
    </ligand>
</feature>
<dbReference type="PROSITE" id="PS00802">
    <property type="entry name" value="TRANSKETOLASE_2"/>
    <property type="match status" value="1"/>
</dbReference>
<dbReference type="PANTHER" id="PTHR43522:SF2">
    <property type="entry name" value="TRANSKETOLASE 1-RELATED"/>
    <property type="match status" value="1"/>
</dbReference>
<comment type="cofactor">
    <cofactor evidence="1">
        <name>Ca(2+)</name>
        <dbReference type="ChEBI" id="CHEBI:29108"/>
    </cofactor>
</comment>